<name>A0A1Y5I166_OSTTA</name>
<dbReference type="EMBL" id="KZ155832">
    <property type="protein sequence ID" value="OUS43261.1"/>
    <property type="molecule type" value="Genomic_DNA"/>
</dbReference>
<dbReference type="AlphaFoldDB" id="A0A1Y5I166"/>
<dbReference type="InterPro" id="IPR005062">
    <property type="entry name" value="SAC3/GANP/THP3_conserved"/>
</dbReference>
<accession>A0A1Y5I166</accession>
<dbReference type="Proteomes" id="UP000195557">
    <property type="component" value="Unassembled WGS sequence"/>
</dbReference>
<feature type="domain" description="SAC3/GANP/THP3 conserved" evidence="1">
    <location>
        <begin position="9"/>
        <end position="142"/>
    </location>
</feature>
<organism evidence="2">
    <name type="scientific">Ostreococcus tauri</name>
    <name type="common">Marine green alga</name>
    <dbReference type="NCBI Taxonomy" id="70448"/>
    <lineage>
        <taxon>Eukaryota</taxon>
        <taxon>Viridiplantae</taxon>
        <taxon>Chlorophyta</taxon>
        <taxon>Mamiellophyceae</taxon>
        <taxon>Mamiellales</taxon>
        <taxon>Bathycoccaceae</taxon>
        <taxon>Ostreococcus</taxon>
    </lineage>
</organism>
<sequence>MLCAAHRARGGRTPRAGEFASLFLCARAREVGTEGIGRVAGDLRRMYDRGEASSAIGVRVLNALGHGNHRRFFELVESDACAYEHACVLERMFPDVRVRALEVMNAAMNSTPMSTEELARVLRLDRARDAADLADACGLAVDGDFVSFRTKPFTRPNMRDPDVYRRLRSMSCSIVDAKLPEGERWYDAVASPRTDPNASIE</sequence>
<evidence type="ECO:0000259" key="1">
    <source>
        <dbReference type="Pfam" id="PF03399"/>
    </source>
</evidence>
<dbReference type="Pfam" id="PF03399">
    <property type="entry name" value="SAC3_GANP"/>
    <property type="match status" value="1"/>
</dbReference>
<reference evidence="2" key="1">
    <citation type="submission" date="2017-04" db="EMBL/GenBank/DDBJ databases">
        <title>Population genomics of picophytoplankton unveils novel chromosome hypervariability.</title>
        <authorList>
            <consortium name="DOE Joint Genome Institute"/>
            <person name="Blanc-Mathieu R."/>
            <person name="Krasovec M."/>
            <person name="Hebrard M."/>
            <person name="Yau S."/>
            <person name="Desgranges E."/>
            <person name="Martin J."/>
            <person name="Schackwitz W."/>
            <person name="Kuo A."/>
            <person name="Salin G."/>
            <person name="Donnadieu C."/>
            <person name="Desdevises Y."/>
            <person name="Sanchez-Ferandin S."/>
            <person name="Moreau H."/>
            <person name="Rivals E."/>
            <person name="Grigoriev I.V."/>
            <person name="Grimsley N."/>
            <person name="Eyre-Walker A."/>
            <person name="Piganeau G."/>
        </authorList>
    </citation>
    <scope>NUCLEOTIDE SEQUENCE [LARGE SCALE GENOMIC DNA]</scope>
    <source>
        <strain evidence="2">RCC 1115</strain>
    </source>
</reference>
<dbReference type="Gene3D" id="1.25.40.990">
    <property type="match status" value="1"/>
</dbReference>
<gene>
    <name evidence="2" type="ORF">BE221DRAFT_194664</name>
</gene>
<proteinExistence type="predicted"/>
<protein>
    <recommendedName>
        <fullName evidence="1">SAC3/GANP/THP3 conserved domain-containing protein</fullName>
    </recommendedName>
</protein>
<evidence type="ECO:0000313" key="2">
    <source>
        <dbReference type="EMBL" id="OUS43261.1"/>
    </source>
</evidence>